<proteinExistence type="predicted"/>
<evidence type="ECO:0000256" key="1">
    <source>
        <dbReference type="SAM" id="SignalP"/>
    </source>
</evidence>
<protein>
    <submittedName>
        <fullName evidence="2">Uncharacterized protein</fullName>
    </submittedName>
</protein>
<dbReference type="Proteomes" id="UP000825009">
    <property type="component" value="Chromosome"/>
</dbReference>
<feature type="signal peptide" evidence="1">
    <location>
        <begin position="1"/>
        <end position="23"/>
    </location>
</feature>
<sequence length="115" mass="12272">MTTITKCLQTMALVAGTASLAQADTALDFAVAHFNQSADRHSDIVTLPERTRTGSLQVQTSAMDGSPMGDVIRRLNETADTPGERRGVHGVTTFNGGHSARAAEIFRRLAEEDDG</sequence>
<name>A0A8F6Y9K9_9RHOB</name>
<evidence type="ECO:0000313" key="3">
    <source>
        <dbReference type="Proteomes" id="UP000825009"/>
    </source>
</evidence>
<dbReference type="EMBL" id="CP079194">
    <property type="protein sequence ID" value="QXT39054.1"/>
    <property type="molecule type" value="Genomic_DNA"/>
</dbReference>
<accession>A0A8F6Y9K9</accession>
<reference evidence="2 3" key="1">
    <citation type="submission" date="2021-07" db="EMBL/GenBank/DDBJ databases">
        <title>A novel Jannaschia species isolated from marine dinoflagellate Ceratoperidinium margalefii.</title>
        <authorList>
            <person name="Jiang Y."/>
            <person name="Li Z."/>
        </authorList>
    </citation>
    <scope>NUCLEOTIDE SEQUENCE [LARGE SCALE GENOMIC DNA]</scope>
    <source>
        <strain evidence="2 3">J12C1-MA-4</strain>
    </source>
</reference>
<organism evidence="2 3">
    <name type="scientific">Gymnodinialimonas ceratoperidinii</name>
    <dbReference type="NCBI Taxonomy" id="2856823"/>
    <lineage>
        <taxon>Bacteria</taxon>
        <taxon>Pseudomonadati</taxon>
        <taxon>Pseudomonadota</taxon>
        <taxon>Alphaproteobacteria</taxon>
        <taxon>Rhodobacterales</taxon>
        <taxon>Paracoccaceae</taxon>
        <taxon>Gymnodinialimonas</taxon>
    </lineage>
</organism>
<dbReference type="KEGG" id="gce:KYE46_14110"/>
<keyword evidence="1" id="KW-0732">Signal</keyword>
<keyword evidence="3" id="KW-1185">Reference proteome</keyword>
<gene>
    <name evidence="2" type="ORF">KYE46_14110</name>
</gene>
<dbReference type="AlphaFoldDB" id="A0A8F6Y9K9"/>
<evidence type="ECO:0000313" key="2">
    <source>
        <dbReference type="EMBL" id="QXT39054.1"/>
    </source>
</evidence>
<dbReference type="RefSeq" id="WP_219001361.1">
    <property type="nucleotide sequence ID" value="NZ_CP079194.1"/>
</dbReference>
<feature type="chain" id="PRO_5034834219" evidence="1">
    <location>
        <begin position="24"/>
        <end position="115"/>
    </location>
</feature>